<organism evidence="1 2">
    <name type="scientific">Pocillopora damicornis</name>
    <name type="common">Cauliflower coral</name>
    <name type="synonym">Millepora damicornis</name>
    <dbReference type="NCBI Taxonomy" id="46731"/>
    <lineage>
        <taxon>Eukaryota</taxon>
        <taxon>Metazoa</taxon>
        <taxon>Cnidaria</taxon>
        <taxon>Anthozoa</taxon>
        <taxon>Hexacorallia</taxon>
        <taxon>Scleractinia</taxon>
        <taxon>Astrocoeniina</taxon>
        <taxon>Pocilloporidae</taxon>
        <taxon>Pocillopora</taxon>
    </lineage>
</organism>
<comment type="caution">
    <text evidence="1">The sequence shown here is derived from an EMBL/GenBank/DDBJ whole genome shotgun (WGS) entry which is preliminary data.</text>
</comment>
<dbReference type="Proteomes" id="UP000275408">
    <property type="component" value="Unassembled WGS sequence"/>
</dbReference>
<gene>
    <name evidence="1" type="ORF">pdam_00016905</name>
</gene>
<protein>
    <submittedName>
        <fullName evidence="1">Uncharacterized protein</fullName>
    </submittedName>
</protein>
<dbReference type="AlphaFoldDB" id="A0A3M6TMN1"/>
<reference evidence="1 2" key="1">
    <citation type="journal article" date="2018" name="Sci. Rep.">
        <title>Comparative analysis of the Pocillopora damicornis genome highlights role of immune system in coral evolution.</title>
        <authorList>
            <person name="Cunning R."/>
            <person name="Bay R.A."/>
            <person name="Gillette P."/>
            <person name="Baker A.C."/>
            <person name="Traylor-Knowles N."/>
        </authorList>
    </citation>
    <scope>NUCLEOTIDE SEQUENCE [LARGE SCALE GENOMIC DNA]</scope>
    <source>
        <strain evidence="1">RSMAS</strain>
        <tissue evidence="1">Whole animal</tissue>
    </source>
</reference>
<evidence type="ECO:0000313" key="2">
    <source>
        <dbReference type="Proteomes" id="UP000275408"/>
    </source>
</evidence>
<evidence type="ECO:0000313" key="1">
    <source>
        <dbReference type="EMBL" id="RMX42571.1"/>
    </source>
</evidence>
<keyword evidence="2" id="KW-1185">Reference proteome</keyword>
<sequence length="268" mass="30029">MELCILSVPIVDQRLAGCMLLGYYSTFVATRTESMFPASPKDFTRRILNSNKLAFVRELSHSNKMKLVTYMLTPSPPPWMLTFVTSKIFPRSTWSHWFSSLCSGTQDPINSPSGLELRRALDALCLSSSSDDAVMASLEICPFSSPSGSLYEPKSCHAQHSSLCPHQTEHEDLTKLKKKEESFWFPPNKETNLFLHVNMKISITLGIPRIEEMTVPIVDYLDLLGVTVTINNLLNFSKHIAMITQKIGKQLDVLSRVLSSESHSGTKS</sequence>
<dbReference type="EMBL" id="RCHS01003332">
    <property type="protein sequence ID" value="RMX42571.1"/>
    <property type="molecule type" value="Genomic_DNA"/>
</dbReference>
<accession>A0A3M6TMN1</accession>
<name>A0A3M6TMN1_POCDA</name>
<proteinExistence type="predicted"/>